<organism evidence="4">
    <name type="scientific">Onchocerca flexuosa</name>
    <dbReference type="NCBI Taxonomy" id="387005"/>
    <lineage>
        <taxon>Eukaryota</taxon>
        <taxon>Metazoa</taxon>
        <taxon>Ecdysozoa</taxon>
        <taxon>Nematoda</taxon>
        <taxon>Chromadorea</taxon>
        <taxon>Rhabditida</taxon>
        <taxon>Spirurina</taxon>
        <taxon>Spiruromorpha</taxon>
        <taxon>Filarioidea</taxon>
        <taxon>Onchocercidae</taxon>
        <taxon>Onchocerca</taxon>
    </lineage>
</organism>
<dbReference type="AlphaFoldDB" id="A0A183HDM7"/>
<name>A0A183HDM7_9BILA</name>
<evidence type="ECO:0000313" key="3">
    <source>
        <dbReference type="Proteomes" id="UP000267606"/>
    </source>
</evidence>
<dbReference type="SUPFAM" id="SSF58100">
    <property type="entry name" value="Bacterial hemolysins"/>
    <property type="match status" value="1"/>
</dbReference>
<keyword evidence="3" id="KW-1185">Reference proteome</keyword>
<evidence type="ECO:0000313" key="2">
    <source>
        <dbReference type="EMBL" id="VDO43660.1"/>
    </source>
</evidence>
<reference evidence="2 3" key="2">
    <citation type="submission" date="2018-11" db="EMBL/GenBank/DDBJ databases">
        <authorList>
            <consortium name="Pathogen Informatics"/>
        </authorList>
    </citation>
    <scope>NUCLEOTIDE SEQUENCE [LARGE SCALE GENOMIC DNA]</scope>
</reference>
<dbReference type="WBParaSite" id="OFLC_0000558801-mRNA-1">
    <property type="protein sequence ID" value="OFLC_0000558801-mRNA-1"/>
    <property type="gene ID" value="OFLC_0000558801"/>
</dbReference>
<keyword evidence="1" id="KW-0175">Coiled coil</keyword>
<proteinExistence type="predicted"/>
<feature type="coiled-coil region" evidence="1">
    <location>
        <begin position="19"/>
        <end position="171"/>
    </location>
</feature>
<gene>
    <name evidence="2" type="ORF">OFLC_LOCUS5590</name>
</gene>
<reference evidence="4" key="1">
    <citation type="submission" date="2016-06" db="UniProtKB">
        <authorList>
            <consortium name="WormBaseParasite"/>
        </authorList>
    </citation>
    <scope>IDENTIFICATION</scope>
</reference>
<protein>
    <submittedName>
        <fullName evidence="4">Coiled-coil domain-containing protein 176</fullName>
    </submittedName>
</protein>
<dbReference type="EMBL" id="UZAJ01004879">
    <property type="protein sequence ID" value="VDO43660.1"/>
    <property type="molecule type" value="Genomic_DNA"/>
</dbReference>
<evidence type="ECO:0000313" key="4">
    <source>
        <dbReference type="WBParaSite" id="OFLC_0000558801-mRNA-1"/>
    </source>
</evidence>
<dbReference type="STRING" id="387005.A0A183HDM7"/>
<accession>A0A183HDM7</accession>
<dbReference type="Proteomes" id="UP000267606">
    <property type="component" value="Unassembled WGS sequence"/>
</dbReference>
<evidence type="ECO:0000256" key="1">
    <source>
        <dbReference type="SAM" id="Coils"/>
    </source>
</evidence>
<sequence length="188" mass="22298">MSKATSELEKKITDLEKCIESHEAVLHDVLEQYKVKEREMSQALANSKFEIAQLNETVDRIESEHNAELKRIHHEYRETEKKAIIQKKTEIENYDDTINTLRKNKEYLEKSLAVAEEEMKELSLRCENVTFENDKLRLQLDEEKERCEKEMASLRQQLNAIEERYIEEITEWERICAEVGFILSDGMD</sequence>